<keyword evidence="1" id="KW-0472">Membrane</keyword>
<dbReference type="AlphaFoldDB" id="A0A0L8J444"/>
<keyword evidence="1" id="KW-0812">Transmembrane</keyword>
<accession>A0A0L8J444</accession>
<dbReference type="RefSeq" id="WP_033211067.1">
    <property type="nucleotide sequence ID" value="NZ_LGUP01000410.1"/>
</dbReference>
<dbReference type="EMBL" id="LGUP01000410">
    <property type="protein sequence ID" value="KOG08219.1"/>
    <property type="molecule type" value="Genomic_DNA"/>
</dbReference>
<evidence type="ECO:0000256" key="1">
    <source>
        <dbReference type="SAM" id="Phobius"/>
    </source>
</evidence>
<proteinExistence type="predicted"/>
<evidence type="ECO:0000313" key="2">
    <source>
        <dbReference type="EMBL" id="KOG08219.1"/>
    </source>
</evidence>
<comment type="caution">
    <text evidence="2">The sequence shown here is derived from an EMBL/GenBank/DDBJ whole genome shotgun (WGS) entry which is preliminary data.</text>
</comment>
<feature type="transmembrane region" description="Helical" evidence="1">
    <location>
        <begin position="6"/>
        <end position="28"/>
    </location>
</feature>
<reference evidence="2 3" key="1">
    <citation type="submission" date="2015-06" db="EMBL/GenBank/DDBJ databases">
        <authorList>
            <person name="Hoefler B.C."/>
            <person name="Straight P.D."/>
        </authorList>
    </citation>
    <scope>NUCLEOTIDE SEQUENCE [LARGE SCALE GENOMIC DNA]</scope>
    <source>
        <strain evidence="2 3">NRRL 3427</strain>
    </source>
</reference>
<protein>
    <submittedName>
        <fullName evidence="2">Uncharacterized protein</fullName>
    </submittedName>
</protein>
<organism evidence="2 3">
    <name type="scientific">Streptomyces viridochromogenes</name>
    <dbReference type="NCBI Taxonomy" id="1938"/>
    <lineage>
        <taxon>Bacteria</taxon>
        <taxon>Bacillati</taxon>
        <taxon>Actinomycetota</taxon>
        <taxon>Actinomycetes</taxon>
        <taxon>Kitasatosporales</taxon>
        <taxon>Streptomycetaceae</taxon>
        <taxon>Streptomyces</taxon>
    </lineage>
</organism>
<sequence>MQFTSSTAGLLAGVIISLAYFALVAHLVKSLRTTHRLPTVIVAVSGLIGALPAILYALYRALSVIA</sequence>
<name>A0A0L8J444_STRVR</name>
<feature type="transmembrane region" description="Helical" evidence="1">
    <location>
        <begin position="40"/>
        <end position="59"/>
    </location>
</feature>
<dbReference type="Proteomes" id="UP000037023">
    <property type="component" value="Unassembled WGS sequence"/>
</dbReference>
<evidence type="ECO:0000313" key="3">
    <source>
        <dbReference type="Proteomes" id="UP000037023"/>
    </source>
</evidence>
<dbReference type="OrthoDB" id="4252100at2"/>
<keyword evidence="1" id="KW-1133">Transmembrane helix</keyword>
<gene>
    <name evidence="2" type="ORF">ADK34_39300</name>
</gene>